<evidence type="ECO:0000313" key="4">
    <source>
        <dbReference type="EMBL" id="KJL34491.1"/>
    </source>
</evidence>
<dbReference type="SUPFAM" id="SSF53756">
    <property type="entry name" value="UDP-Glycosyltransferase/glycogen phosphorylase"/>
    <property type="match status" value="1"/>
</dbReference>
<dbReference type="Proteomes" id="UP000033740">
    <property type="component" value="Unassembled WGS sequence"/>
</dbReference>
<dbReference type="EMBL" id="JYIX01000028">
    <property type="protein sequence ID" value="KJL34491.1"/>
    <property type="molecule type" value="Genomic_DNA"/>
</dbReference>
<dbReference type="STRING" id="582680.RS86_00977"/>
<feature type="domain" description="Glycosyltransferase subfamily 4-like N-terminal" evidence="3">
    <location>
        <begin position="68"/>
        <end position="192"/>
    </location>
</feature>
<keyword evidence="2 4" id="KW-0808">Transferase</keyword>
<protein>
    <submittedName>
        <fullName evidence="4">Putative glycosyltransferase EpsD</fullName>
        <ecNumber evidence="4">2.4.-.-</ecNumber>
    </submittedName>
</protein>
<dbReference type="PATRIC" id="fig|582680.6.peg.1005"/>
<dbReference type="GO" id="GO:0016757">
    <property type="term" value="F:glycosyltransferase activity"/>
    <property type="evidence" value="ECO:0007669"/>
    <property type="project" value="UniProtKB-KW"/>
</dbReference>
<dbReference type="InterPro" id="IPR028098">
    <property type="entry name" value="Glyco_trans_4-like_N"/>
</dbReference>
<organism evidence="4 5">
    <name type="scientific">Microbacterium azadirachtae</name>
    <dbReference type="NCBI Taxonomy" id="582680"/>
    <lineage>
        <taxon>Bacteria</taxon>
        <taxon>Bacillati</taxon>
        <taxon>Actinomycetota</taxon>
        <taxon>Actinomycetes</taxon>
        <taxon>Micrococcales</taxon>
        <taxon>Microbacteriaceae</taxon>
        <taxon>Microbacterium</taxon>
    </lineage>
</organism>
<keyword evidence="1 4" id="KW-0328">Glycosyltransferase</keyword>
<dbReference type="AlphaFoldDB" id="A0A0F0LSI7"/>
<accession>A0A0F0LSI7</accession>
<evidence type="ECO:0000256" key="1">
    <source>
        <dbReference type="ARBA" id="ARBA00022676"/>
    </source>
</evidence>
<dbReference type="Gene3D" id="3.40.50.2000">
    <property type="entry name" value="Glycogen Phosphorylase B"/>
    <property type="match status" value="2"/>
</dbReference>
<dbReference type="Pfam" id="PF13692">
    <property type="entry name" value="Glyco_trans_1_4"/>
    <property type="match status" value="1"/>
</dbReference>
<dbReference type="RefSeq" id="WP_052680079.1">
    <property type="nucleotide sequence ID" value="NZ_JYIX01000028.1"/>
</dbReference>
<sequence length="400" mass="43016">MSDAARPLKAVETPTIDERAEARAPAALVPFAEQAQPWALAEAAHWAARQSPARFERVYVAANNGGIGGGEVMLLRLAGAMQALGVDVTVVAPAPSAVLNEAAHRGLPVIGLPARRRLTWMWALRRWDRARPEGLLWCNGLVPALATARRPGRLVHLHQEPTGIRRLLARLARRDAVTTLVPSRTMLETVPEAQVLPNWTERIRRAKPTPDKDGRIRIGFLGRLGLDKGVHVLADALGLLEDRMPGRFRLVLAGEPLFVPEEDLEVMEEALGPVARLTHRAGWVDAADFFDTIDLLVVPSIIAESFGLVAAEAMAARVPLIVSDAGALPEVVGDAAQVVPAGDAAALADRIAALATGETPAHRGPLFERWFAEFSPAAGMARTRELVDMLGVRRGGLPHA</sequence>
<reference evidence="4 5" key="1">
    <citation type="submission" date="2015-02" db="EMBL/GenBank/DDBJ databases">
        <title>Draft genome sequences of ten Microbacterium spp. with emphasis on heavy metal contaminated environments.</title>
        <authorList>
            <person name="Corretto E."/>
        </authorList>
    </citation>
    <scope>NUCLEOTIDE SEQUENCE [LARGE SCALE GENOMIC DNA]</scope>
    <source>
        <strain evidence="4 5">ARN176</strain>
    </source>
</reference>
<keyword evidence="5" id="KW-1185">Reference proteome</keyword>
<dbReference type="EC" id="2.4.-.-" evidence="4"/>
<dbReference type="PANTHER" id="PTHR12526">
    <property type="entry name" value="GLYCOSYLTRANSFERASE"/>
    <property type="match status" value="1"/>
</dbReference>
<evidence type="ECO:0000313" key="5">
    <source>
        <dbReference type="Proteomes" id="UP000033740"/>
    </source>
</evidence>
<evidence type="ECO:0000256" key="2">
    <source>
        <dbReference type="ARBA" id="ARBA00022679"/>
    </source>
</evidence>
<dbReference type="Pfam" id="PF13579">
    <property type="entry name" value="Glyco_trans_4_4"/>
    <property type="match status" value="1"/>
</dbReference>
<name>A0A0F0LSI7_9MICO</name>
<evidence type="ECO:0000259" key="3">
    <source>
        <dbReference type="Pfam" id="PF13579"/>
    </source>
</evidence>
<comment type="caution">
    <text evidence="4">The sequence shown here is derived from an EMBL/GenBank/DDBJ whole genome shotgun (WGS) entry which is preliminary data.</text>
</comment>
<gene>
    <name evidence="4" type="primary">epsD</name>
    <name evidence="4" type="ORF">RS86_00977</name>
</gene>
<proteinExistence type="predicted"/>